<dbReference type="EMBL" id="VUJU01000349">
    <property type="protein sequence ID" value="KAF0771026.1"/>
    <property type="molecule type" value="Genomic_DNA"/>
</dbReference>
<reference evidence="1 2" key="1">
    <citation type="submission" date="2019-08" db="EMBL/GenBank/DDBJ databases">
        <title>Whole genome of Aphis craccivora.</title>
        <authorList>
            <person name="Voronova N.V."/>
            <person name="Shulinski R.S."/>
            <person name="Bandarenka Y.V."/>
            <person name="Zhorov D.G."/>
            <person name="Warner D."/>
        </authorList>
    </citation>
    <scope>NUCLEOTIDE SEQUENCE [LARGE SCALE GENOMIC DNA]</scope>
    <source>
        <strain evidence="1">180601</strain>
        <tissue evidence="1">Whole Body</tissue>
    </source>
</reference>
<protein>
    <submittedName>
        <fullName evidence="1">Uncharacterized protein</fullName>
    </submittedName>
</protein>
<evidence type="ECO:0000313" key="2">
    <source>
        <dbReference type="Proteomes" id="UP000478052"/>
    </source>
</evidence>
<dbReference type="AlphaFoldDB" id="A0A6G0ZJ81"/>
<keyword evidence="2" id="KW-1185">Reference proteome</keyword>
<accession>A0A6G0ZJ81</accession>
<comment type="caution">
    <text evidence="1">The sequence shown here is derived from an EMBL/GenBank/DDBJ whole genome shotgun (WGS) entry which is preliminary data.</text>
</comment>
<dbReference type="Proteomes" id="UP000478052">
    <property type="component" value="Unassembled WGS sequence"/>
</dbReference>
<gene>
    <name evidence="1" type="ORF">FWK35_00012649</name>
</gene>
<sequence length="25" mass="3028">MIRVIRSGAKISYTQINRVKNIRYF</sequence>
<proteinExistence type="predicted"/>
<evidence type="ECO:0000313" key="1">
    <source>
        <dbReference type="EMBL" id="KAF0771026.1"/>
    </source>
</evidence>
<organism evidence="1 2">
    <name type="scientific">Aphis craccivora</name>
    <name type="common">Cowpea aphid</name>
    <dbReference type="NCBI Taxonomy" id="307492"/>
    <lineage>
        <taxon>Eukaryota</taxon>
        <taxon>Metazoa</taxon>
        <taxon>Ecdysozoa</taxon>
        <taxon>Arthropoda</taxon>
        <taxon>Hexapoda</taxon>
        <taxon>Insecta</taxon>
        <taxon>Pterygota</taxon>
        <taxon>Neoptera</taxon>
        <taxon>Paraneoptera</taxon>
        <taxon>Hemiptera</taxon>
        <taxon>Sternorrhyncha</taxon>
        <taxon>Aphidomorpha</taxon>
        <taxon>Aphidoidea</taxon>
        <taxon>Aphididae</taxon>
        <taxon>Aphidini</taxon>
        <taxon>Aphis</taxon>
        <taxon>Aphis</taxon>
    </lineage>
</organism>
<name>A0A6G0ZJ81_APHCR</name>